<name>A0AAP0NZG1_9MAGN</name>
<feature type="compositionally biased region" description="Basic and acidic residues" evidence="1">
    <location>
        <begin position="1"/>
        <end position="25"/>
    </location>
</feature>
<feature type="compositionally biased region" description="Basic and acidic residues" evidence="1">
    <location>
        <begin position="49"/>
        <end position="63"/>
    </location>
</feature>
<proteinExistence type="predicted"/>
<reference evidence="2 3" key="1">
    <citation type="submission" date="2024-01" db="EMBL/GenBank/DDBJ databases">
        <title>Genome assemblies of Stephania.</title>
        <authorList>
            <person name="Yang L."/>
        </authorList>
    </citation>
    <scope>NUCLEOTIDE SEQUENCE [LARGE SCALE GENOMIC DNA]</scope>
    <source>
        <strain evidence="2">QJT</strain>
        <tissue evidence="2">Leaf</tissue>
    </source>
</reference>
<keyword evidence="3" id="KW-1185">Reference proteome</keyword>
<dbReference type="GO" id="GO:0008017">
    <property type="term" value="F:microtubule binding"/>
    <property type="evidence" value="ECO:0007669"/>
    <property type="project" value="InterPro"/>
</dbReference>
<protein>
    <submittedName>
        <fullName evidence="2">Uncharacterized protein</fullName>
    </submittedName>
</protein>
<comment type="caution">
    <text evidence="2">The sequence shown here is derived from an EMBL/GenBank/DDBJ whole genome shotgun (WGS) entry which is preliminary data.</text>
</comment>
<dbReference type="GO" id="GO:0000226">
    <property type="term" value="P:microtubule cytoskeleton organization"/>
    <property type="evidence" value="ECO:0007669"/>
    <property type="project" value="InterPro"/>
</dbReference>
<feature type="region of interest" description="Disordered" evidence="1">
    <location>
        <begin position="136"/>
        <end position="183"/>
    </location>
</feature>
<dbReference type="AlphaFoldDB" id="A0AAP0NZG1"/>
<accession>A0AAP0NZG1</accession>
<feature type="region of interest" description="Disordered" evidence="1">
    <location>
        <begin position="1"/>
        <end position="65"/>
    </location>
</feature>
<dbReference type="InterPro" id="IPR044806">
    <property type="entry name" value="WVD2/WDL1-4"/>
</dbReference>
<evidence type="ECO:0000256" key="1">
    <source>
        <dbReference type="SAM" id="MobiDB-lite"/>
    </source>
</evidence>
<gene>
    <name evidence="2" type="ORF">Sjap_013871</name>
</gene>
<dbReference type="PANTHER" id="PTHR46372:SF2">
    <property type="entry name" value="PROTEIN WVD2-LIKE 3"/>
    <property type="match status" value="1"/>
</dbReference>
<evidence type="ECO:0000313" key="3">
    <source>
        <dbReference type="Proteomes" id="UP001417504"/>
    </source>
</evidence>
<dbReference type="Proteomes" id="UP001417504">
    <property type="component" value="Unassembled WGS sequence"/>
</dbReference>
<feature type="compositionally biased region" description="Basic and acidic residues" evidence="1">
    <location>
        <begin position="158"/>
        <end position="182"/>
    </location>
</feature>
<dbReference type="EMBL" id="JBBNAE010000005">
    <property type="protein sequence ID" value="KAK9124269.1"/>
    <property type="molecule type" value="Genomic_DNA"/>
</dbReference>
<sequence>MSENKEGQVEKDGKIEVEKVKDTLRKPMTGSKRTCKTKPTVPKPFSLATDKRMTRERFGHSEQPKQTVVLPNKSTSLNLKPGTQFLTRSMDLKAKARGMEVGTRKSPIITKDGEKTEMTKLNINSTSFRALPLPSFYTKKDGTRPKPEIKKVPLTRPKSSELDRRSKFVSEHCMNDKAETKGKSVPKIISTNAKPVTVKKLVKVS</sequence>
<evidence type="ECO:0000313" key="2">
    <source>
        <dbReference type="EMBL" id="KAK9124269.1"/>
    </source>
</evidence>
<dbReference type="PANTHER" id="PTHR46372">
    <property type="entry name" value="PROTEIN WVD2-LIKE 3"/>
    <property type="match status" value="1"/>
</dbReference>
<organism evidence="2 3">
    <name type="scientific">Stephania japonica</name>
    <dbReference type="NCBI Taxonomy" id="461633"/>
    <lineage>
        <taxon>Eukaryota</taxon>
        <taxon>Viridiplantae</taxon>
        <taxon>Streptophyta</taxon>
        <taxon>Embryophyta</taxon>
        <taxon>Tracheophyta</taxon>
        <taxon>Spermatophyta</taxon>
        <taxon>Magnoliopsida</taxon>
        <taxon>Ranunculales</taxon>
        <taxon>Menispermaceae</taxon>
        <taxon>Menispermoideae</taxon>
        <taxon>Cissampelideae</taxon>
        <taxon>Stephania</taxon>
    </lineage>
</organism>
<feature type="compositionally biased region" description="Basic and acidic residues" evidence="1">
    <location>
        <begin position="138"/>
        <end position="151"/>
    </location>
</feature>